<gene>
    <name evidence="1" type="ORF">MLD38_015858</name>
</gene>
<reference evidence="2" key="1">
    <citation type="journal article" date="2023" name="Front. Plant Sci.">
        <title>Chromosomal-level genome assembly of Melastoma candidum provides insights into trichome evolution.</title>
        <authorList>
            <person name="Zhong Y."/>
            <person name="Wu W."/>
            <person name="Sun C."/>
            <person name="Zou P."/>
            <person name="Liu Y."/>
            <person name="Dai S."/>
            <person name="Zhou R."/>
        </authorList>
    </citation>
    <scope>NUCLEOTIDE SEQUENCE [LARGE SCALE GENOMIC DNA]</scope>
</reference>
<dbReference type="Proteomes" id="UP001057402">
    <property type="component" value="Chromosome 4"/>
</dbReference>
<comment type="caution">
    <text evidence="1">The sequence shown here is derived from an EMBL/GenBank/DDBJ whole genome shotgun (WGS) entry which is preliminary data.</text>
</comment>
<sequence>MVKNNSNNKGNPFIAQNRNPVEEAEVWTLCRIFKRTPSCRRYMPDTKSVTCIKKSPADASSKASSWESEYGERCLSFGDSLEEKNNDRKPSLIGVTHSQSHNIDNLHQHAATATTTPTTGDDVLLSRNWDELAVFFQGSSSS</sequence>
<dbReference type="EMBL" id="CM042883">
    <property type="protein sequence ID" value="KAI4378369.1"/>
    <property type="molecule type" value="Genomic_DNA"/>
</dbReference>
<name>A0ACB9RHP8_9MYRT</name>
<organism evidence="1 2">
    <name type="scientific">Melastoma candidum</name>
    <dbReference type="NCBI Taxonomy" id="119954"/>
    <lineage>
        <taxon>Eukaryota</taxon>
        <taxon>Viridiplantae</taxon>
        <taxon>Streptophyta</taxon>
        <taxon>Embryophyta</taxon>
        <taxon>Tracheophyta</taxon>
        <taxon>Spermatophyta</taxon>
        <taxon>Magnoliopsida</taxon>
        <taxon>eudicotyledons</taxon>
        <taxon>Gunneridae</taxon>
        <taxon>Pentapetalae</taxon>
        <taxon>rosids</taxon>
        <taxon>malvids</taxon>
        <taxon>Myrtales</taxon>
        <taxon>Melastomataceae</taxon>
        <taxon>Melastomatoideae</taxon>
        <taxon>Melastomateae</taxon>
        <taxon>Melastoma</taxon>
    </lineage>
</organism>
<accession>A0ACB9RHP8</accession>
<protein>
    <submittedName>
        <fullName evidence="1">Uncharacterized protein</fullName>
    </submittedName>
</protein>
<proteinExistence type="predicted"/>
<evidence type="ECO:0000313" key="1">
    <source>
        <dbReference type="EMBL" id="KAI4378369.1"/>
    </source>
</evidence>
<evidence type="ECO:0000313" key="2">
    <source>
        <dbReference type="Proteomes" id="UP001057402"/>
    </source>
</evidence>
<keyword evidence="2" id="KW-1185">Reference proteome</keyword>